<reference evidence="2 3" key="1">
    <citation type="journal article" date="2012" name="Science">
        <title>The Paleozoic origin of enzymatic lignin decomposition reconstructed from 31 fungal genomes.</title>
        <authorList>
            <person name="Floudas D."/>
            <person name="Binder M."/>
            <person name="Riley R."/>
            <person name="Barry K."/>
            <person name="Blanchette R.A."/>
            <person name="Henrissat B."/>
            <person name="Martinez A.T."/>
            <person name="Otillar R."/>
            <person name="Spatafora J.W."/>
            <person name="Yadav J.S."/>
            <person name="Aerts A."/>
            <person name="Benoit I."/>
            <person name="Boyd A."/>
            <person name="Carlson A."/>
            <person name="Copeland A."/>
            <person name="Coutinho P.M."/>
            <person name="de Vries R.P."/>
            <person name="Ferreira P."/>
            <person name="Findley K."/>
            <person name="Foster B."/>
            <person name="Gaskell J."/>
            <person name="Glotzer D."/>
            <person name="Gorecki P."/>
            <person name="Heitman J."/>
            <person name="Hesse C."/>
            <person name="Hori C."/>
            <person name="Igarashi K."/>
            <person name="Jurgens J.A."/>
            <person name="Kallen N."/>
            <person name="Kersten P."/>
            <person name="Kohler A."/>
            <person name="Kuees U."/>
            <person name="Kumar T.K.A."/>
            <person name="Kuo A."/>
            <person name="LaButti K."/>
            <person name="Larrondo L.F."/>
            <person name="Lindquist E."/>
            <person name="Ling A."/>
            <person name="Lombard V."/>
            <person name="Lucas S."/>
            <person name="Lundell T."/>
            <person name="Martin R."/>
            <person name="McLaughlin D.J."/>
            <person name="Morgenstern I."/>
            <person name="Morin E."/>
            <person name="Murat C."/>
            <person name="Nagy L.G."/>
            <person name="Nolan M."/>
            <person name="Ohm R.A."/>
            <person name="Patyshakuliyeva A."/>
            <person name="Rokas A."/>
            <person name="Ruiz-Duenas F.J."/>
            <person name="Sabat G."/>
            <person name="Salamov A."/>
            <person name="Samejima M."/>
            <person name="Schmutz J."/>
            <person name="Slot J.C."/>
            <person name="St John F."/>
            <person name="Stenlid J."/>
            <person name="Sun H."/>
            <person name="Sun S."/>
            <person name="Syed K."/>
            <person name="Tsang A."/>
            <person name="Wiebenga A."/>
            <person name="Young D."/>
            <person name="Pisabarro A."/>
            <person name="Eastwood D.C."/>
            <person name="Martin F."/>
            <person name="Cullen D."/>
            <person name="Grigoriev I.V."/>
            <person name="Hibbett D.S."/>
        </authorList>
    </citation>
    <scope>NUCLEOTIDE SEQUENCE [LARGE SCALE GENOMIC DNA]</scope>
    <source>
        <strain evidence="2 3">MD-104</strain>
    </source>
</reference>
<evidence type="ECO:0000313" key="2">
    <source>
        <dbReference type="EMBL" id="PCH36677.1"/>
    </source>
</evidence>
<dbReference type="Proteomes" id="UP000218811">
    <property type="component" value="Unassembled WGS sequence"/>
</dbReference>
<keyword evidence="1" id="KW-0175">Coiled coil</keyword>
<keyword evidence="3" id="KW-1185">Reference proteome</keyword>
<proteinExistence type="predicted"/>
<evidence type="ECO:0000256" key="1">
    <source>
        <dbReference type="SAM" id="Coils"/>
    </source>
</evidence>
<dbReference type="AlphaFoldDB" id="A0A2H3JKZ2"/>
<gene>
    <name evidence="2" type="ORF">WOLCODRAFT_82678</name>
</gene>
<feature type="coiled-coil region" evidence="1">
    <location>
        <begin position="2"/>
        <end position="32"/>
    </location>
</feature>
<name>A0A2H3JKZ2_WOLCO</name>
<evidence type="ECO:0000313" key="3">
    <source>
        <dbReference type="Proteomes" id="UP000218811"/>
    </source>
</evidence>
<accession>A0A2H3JKZ2</accession>
<dbReference type="OrthoDB" id="3147752at2759"/>
<dbReference type="EMBL" id="KB467887">
    <property type="protein sequence ID" value="PCH36677.1"/>
    <property type="molecule type" value="Genomic_DNA"/>
</dbReference>
<dbReference type="STRING" id="742152.A0A2H3JKZ2"/>
<protein>
    <submittedName>
        <fullName evidence="2">Uncharacterized protein</fullName>
    </submittedName>
</protein>
<sequence length="335" mass="37419">MHDQLRAVREELEEAHRSNKQQQLELDALRRTHQQTADLLETRTADLRDAQLYLTKTDSVSDAEVLALVEQLNSQIYQAAAQISDSTDFNNIERIMPLVGEALVGLLGIVRHQDDPICIQIALQASTVGFACRIIATWAFESDDEQVSFSRVYTEMRHNESQGVSGRWRALTRLHTRALLHPGDDMKTHLLERLTQHIFDIFAVAGFQVEGSSEASCAFLRDNHADRLKTLIESCLRLRQIIGEEVMSGDFETLTVAPGERFDKDHATDEFADPKADDSSTTDHRVLCTTAMGLQRVVQTGGTDSERALRPTILLKPAVALETLASELCQSIPAK</sequence>
<dbReference type="OMA" id="MWHIERR"/>
<organism evidence="2 3">
    <name type="scientific">Wolfiporia cocos (strain MD-104)</name>
    <name type="common">Brown rot fungus</name>
    <dbReference type="NCBI Taxonomy" id="742152"/>
    <lineage>
        <taxon>Eukaryota</taxon>
        <taxon>Fungi</taxon>
        <taxon>Dikarya</taxon>
        <taxon>Basidiomycota</taxon>
        <taxon>Agaricomycotina</taxon>
        <taxon>Agaricomycetes</taxon>
        <taxon>Polyporales</taxon>
        <taxon>Phaeolaceae</taxon>
        <taxon>Wolfiporia</taxon>
    </lineage>
</organism>